<accession>A0ABQ4BUG9</accession>
<dbReference type="PANTHER" id="PTHR43194">
    <property type="entry name" value="HYDROLASE ALPHA/BETA FOLD FAMILY"/>
    <property type="match status" value="1"/>
</dbReference>
<comment type="caution">
    <text evidence="3">The sequence shown here is derived from an EMBL/GenBank/DDBJ whole genome shotgun (WGS) entry which is preliminary data.</text>
</comment>
<dbReference type="RefSeq" id="WP_203699882.1">
    <property type="nucleotide sequence ID" value="NZ_BAAALU010000017.1"/>
</dbReference>
<organism evidence="3 4">
    <name type="scientific">Asanoa iriomotensis</name>
    <dbReference type="NCBI Taxonomy" id="234613"/>
    <lineage>
        <taxon>Bacteria</taxon>
        <taxon>Bacillati</taxon>
        <taxon>Actinomycetota</taxon>
        <taxon>Actinomycetes</taxon>
        <taxon>Micromonosporales</taxon>
        <taxon>Micromonosporaceae</taxon>
        <taxon>Asanoa</taxon>
    </lineage>
</organism>
<dbReference type="EMBL" id="BONC01000001">
    <property type="protein sequence ID" value="GIF54177.1"/>
    <property type="molecule type" value="Genomic_DNA"/>
</dbReference>
<feature type="domain" description="AB hydrolase-1" evidence="2">
    <location>
        <begin position="32"/>
        <end position="268"/>
    </location>
</feature>
<dbReference type="Proteomes" id="UP000624325">
    <property type="component" value="Unassembled WGS sequence"/>
</dbReference>
<proteinExistence type="predicted"/>
<evidence type="ECO:0000313" key="3">
    <source>
        <dbReference type="EMBL" id="GIF54177.1"/>
    </source>
</evidence>
<evidence type="ECO:0000259" key="2">
    <source>
        <dbReference type="Pfam" id="PF12697"/>
    </source>
</evidence>
<keyword evidence="4" id="KW-1185">Reference proteome</keyword>
<dbReference type="InterPro" id="IPR050228">
    <property type="entry name" value="Carboxylesterase_BioH"/>
</dbReference>
<feature type="region of interest" description="Disordered" evidence="1">
    <location>
        <begin position="1"/>
        <end position="21"/>
    </location>
</feature>
<dbReference type="Gene3D" id="3.40.50.1820">
    <property type="entry name" value="alpha/beta hydrolase"/>
    <property type="match status" value="1"/>
</dbReference>
<dbReference type="SUPFAM" id="SSF53474">
    <property type="entry name" value="alpha/beta-Hydrolases"/>
    <property type="match status" value="1"/>
</dbReference>
<dbReference type="InterPro" id="IPR000073">
    <property type="entry name" value="AB_hydrolase_1"/>
</dbReference>
<gene>
    <name evidence="3" type="ORF">Air01nite_02720</name>
</gene>
<dbReference type="Pfam" id="PF12697">
    <property type="entry name" value="Abhydrolase_6"/>
    <property type="match status" value="1"/>
</dbReference>
<name>A0ABQ4BUG9_9ACTN</name>
<feature type="region of interest" description="Disordered" evidence="1">
    <location>
        <begin position="261"/>
        <end position="280"/>
    </location>
</feature>
<evidence type="ECO:0000256" key="1">
    <source>
        <dbReference type="SAM" id="MobiDB-lite"/>
    </source>
</evidence>
<reference evidence="3 4" key="1">
    <citation type="submission" date="2021-01" db="EMBL/GenBank/DDBJ databases">
        <title>Whole genome shotgun sequence of Asanoa iriomotensis NBRC 100142.</title>
        <authorList>
            <person name="Komaki H."/>
            <person name="Tamura T."/>
        </authorList>
    </citation>
    <scope>NUCLEOTIDE SEQUENCE [LARGE SCALE GENOMIC DNA]</scope>
    <source>
        <strain evidence="3 4">NBRC 100142</strain>
    </source>
</reference>
<evidence type="ECO:0000313" key="4">
    <source>
        <dbReference type="Proteomes" id="UP000624325"/>
    </source>
</evidence>
<dbReference type="PANTHER" id="PTHR43194:SF2">
    <property type="entry name" value="PEROXISOMAL MEMBRANE PROTEIN LPX1"/>
    <property type="match status" value="1"/>
</dbReference>
<protein>
    <recommendedName>
        <fullName evidence="2">AB hydrolase-1 domain-containing protein</fullName>
    </recommendedName>
</protein>
<dbReference type="InterPro" id="IPR029058">
    <property type="entry name" value="AB_hydrolase_fold"/>
</dbReference>
<sequence length="294" mass="31332">MTQTTNEMTAGAVESRDGTRIGYRKAGNGPAVVLVHGSMQSGRSNSLLAARLADRFTVYLPDRRGRGLSGPHKPDHGIATEVDDLAAVVAAAGAERVYGISAGGLVVLEAARRLPDLRKVAVFEPALLTDGTRHTAWLSRFDAELARGDVAGALVTSMYGLELAPAFLKVMPRRLVAALTDKMMRSEDRKAAPDASTMRRLAPTVHYEGVILAECADSADLFGDVRAEVLLMGGGKGLPFLAPARDALEARLPHCRRVEFPGLEHDAPSDPVGPSPRGKADMVDRVAGEIRAFF</sequence>